<dbReference type="SMART" id="SM00408">
    <property type="entry name" value="IGc2"/>
    <property type="match status" value="2"/>
</dbReference>
<keyword evidence="5" id="KW-0597">Phosphoprotein</keyword>
<evidence type="ECO:0000256" key="6">
    <source>
        <dbReference type="ARBA" id="ARBA00022692"/>
    </source>
</evidence>
<evidence type="ECO:0000256" key="8">
    <source>
        <dbReference type="ARBA" id="ARBA00022737"/>
    </source>
</evidence>
<evidence type="ECO:0000256" key="9">
    <source>
        <dbReference type="ARBA" id="ARBA00022889"/>
    </source>
</evidence>
<dbReference type="Pfam" id="PF13895">
    <property type="entry name" value="Ig_2"/>
    <property type="match status" value="1"/>
</dbReference>
<keyword evidence="14" id="KW-0325">Glycoprotein</keyword>
<dbReference type="InterPro" id="IPR040878">
    <property type="entry name" value="IL-40-like_Ig"/>
</dbReference>
<dbReference type="GO" id="GO:0009897">
    <property type="term" value="C:external side of plasma membrane"/>
    <property type="evidence" value="ECO:0007669"/>
    <property type="project" value="TreeGrafter"/>
</dbReference>
<evidence type="ECO:0000256" key="3">
    <source>
        <dbReference type="ARBA" id="ARBA00004285"/>
    </source>
</evidence>
<evidence type="ECO:0000256" key="7">
    <source>
        <dbReference type="ARBA" id="ARBA00022729"/>
    </source>
</evidence>
<evidence type="ECO:0000313" key="22">
    <source>
        <dbReference type="Proteomes" id="UP001187415"/>
    </source>
</evidence>
<evidence type="ECO:0000256" key="18">
    <source>
        <dbReference type="SAM" id="Phobius"/>
    </source>
</evidence>
<evidence type="ECO:0000256" key="19">
    <source>
        <dbReference type="SAM" id="SignalP"/>
    </source>
</evidence>
<dbReference type="GO" id="GO:0045121">
    <property type="term" value="C:membrane raft"/>
    <property type="evidence" value="ECO:0007669"/>
    <property type="project" value="UniProtKB-SubCell"/>
</dbReference>
<keyword evidence="9" id="KW-0130">Cell adhesion</keyword>
<keyword evidence="13" id="KW-1015">Disulfide bond</keyword>
<dbReference type="GO" id="GO:0070161">
    <property type="term" value="C:anchoring junction"/>
    <property type="evidence" value="ECO:0007669"/>
    <property type="project" value="UniProtKB-SubCell"/>
</dbReference>
<dbReference type="Gene3D" id="2.60.40.10">
    <property type="entry name" value="Immunoglobulins"/>
    <property type="match status" value="4"/>
</dbReference>
<dbReference type="InterPro" id="IPR003598">
    <property type="entry name" value="Ig_sub2"/>
</dbReference>
<dbReference type="EMBL" id="JAUPFM010000013">
    <property type="protein sequence ID" value="KAK2833680.1"/>
    <property type="molecule type" value="Genomic_DNA"/>
</dbReference>
<feature type="compositionally biased region" description="Polar residues" evidence="17">
    <location>
        <begin position="675"/>
        <end position="686"/>
    </location>
</feature>
<evidence type="ECO:0000256" key="10">
    <source>
        <dbReference type="ARBA" id="ARBA00022949"/>
    </source>
</evidence>
<dbReference type="PANTHER" id="PTHR11481">
    <property type="entry name" value="IMMUNOGLOBULIN FC RECEPTOR"/>
    <property type="match status" value="1"/>
</dbReference>
<keyword evidence="22" id="KW-1185">Reference proteome</keyword>
<comment type="caution">
    <text evidence="21">The sequence shown here is derived from an EMBL/GenBank/DDBJ whole genome shotgun (WGS) entry which is preliminary data.</text>
</comment>
<feature type="compositionally biased region" description="Polar residues" evidence="17">
    <location>
        <begin position="711"/>
        <end position="726"/>
    </location>
</feature>
<reference evidence="21" key="1">
    <citation type="submission" date="2023-07" db="EMBL/GenBank/DDBJ databases">
        <title>Chromosome-level Genome Assembly of Striped Snakehead (Channa striata).</title>
        <authorList>
            <person name="Liu H."/>
        </authorList>
    </citation>
    <scope>NUCLEOTIDE SEQUENCE</scope>
    <source>
        <strain evidence="21">Gz</strain>
        <tissue evidence="21">Muscle</tissue>
    </source>
</reference>
<dbReference type="InterPro" id="IPR003599">
    <property type="entry name" value="Ig_sub"/>
</dbReference>
<evidence type="ECO:0000256" key="12">
    <source>
        <dbReference type="ARBA" id="ARBA00023136"/>
    </source>
</evidence>
<feature type="domain" description="Ig-like" evidence="20">
    <location>
        <begin position="506"/>
        <end position="591"/>
    </location>
</feature>
<evidence type="ECO:0000256" key="2">
    <source>
        <dbReference type="ARBA" id="ARBA00004282"/>
    </source>
</evidence>
<keyword evidence="7 19" id="KW-0732">Signal</keyword>
<evidence type="ECO:0000256" key="15">
    <source>
        <dbReference type="ARBA" id="ARBA00023319"/>
    </source>
</evidence>
<evidence type="ECO:0000256" key="14">
    <source>
        <dbReference type="ARBA" id="ARBA00023180"/>
    </source>
</evidence>
<dbReference type="GO" id="GO:0007166">
    <property type="term" value="P:cell surface receptor signaling pathway"/>
    <property type="evidence" value="ECO:0007669"/>
    <property type="project" value="TreeGrafter"/>
</dbReference>
<evidence type="ECO:0000256" key="1">
    <source>
        <dbReference type="ARBA" id="ARBA00004251"/>
    </source>
</evidence>
<gene>
    <name evidence="21" type="ORF">Q5P01_017569</name>
</gene>
<keyword evidence="8" id="KW-0677">Repeat</keyword>
<dbReference type="Pfam" id="PF13927">
    <property type="entry name" value="Ig_3"/>
    <property type="match status" value="1"/>
</dbReference>
<keyword evidence="12 18" id="KW-0472">Membrane</keyword>
<keyword evidence="6 18" id="KW-0812">Transmembrane</keyword>
<evidence type="ECO:0000256" key="11">
    <source>
        <dbReference type="ARBA" id="ARBA00022989"/>
    </source>
</evidence>
<dbReference type="GO" id="GO:0006955">
    <property type="term" value="P:immune response"/>
    <property type="evidence" value="ECO:0007669"/>
    <property type="project" value="TreeGrafter"/>
</dbReference>
<dbReference type="PROSITE" id="PS50835">
    <property type="entry name" value="IG_LIKE"/>
    <property type="match status" value="4"/>
</dbReference>
<feature type="signal peptide" evidence="19">
    <location>
        <begin position="1"/>
        <end position="21"/>
    </location>
</feature>
<dbReference type="PANTHER" id="PTHR11481:SF5">
    <property type="entry name" value="PLATELET ENDOTHELIAL CELL ADHESION MOLECULE"/>
    <property type="match status" value="1"/>
</dbReference>
<evidence type="ECO:0000256" key="17">
    <source>
        <dbReference type="SAM" id="MobiDB-lite"/>
    </source>
</evidence>
<dbReference type="InterPro" id="IPR036179">
    <property type="entry name" value="Ig-like_dom_sf"/>
</dbReference>
<feature type="region of interest" description="Disordered" evidence="17">
    <location>
        <begin position="746"/>
        <end position="837"/>
    </location>
</feature>
<evidence type="ECO:0000313" key="21">
    <source>
        <dbReference type="EMBL" id="KAK2833680.1"/>
    </source>
</evidence>
<keyword evidence="10" id="KW-0965">Cell junction</keyword>
<name>A0AA88MA71_CHASR</name>
<dbReference type="SMART" id="SM00409">
    <property type="entry name" value="IG"/>
    <property type="match status" value="4"/>
</dbReference>
<feature type="domain" description="Ig-like" evidence="20">
    <location>
        <begin position="313"/>
        <end position="397"/>
    </location>
</feature>
<dbReference type="InterPro" id="IPR013783">
    <property type="entry name" value="Ig-like_fold"/>
</dbReference>
<feature type="domain" description="Ig-like" evidence="20">
    <location>
        <begin position="26"/>
        <end position="122"/>
    </location>
</feature>
<dbReference type="Proteomes" id="UP001187415">
    <property type="component" value="Unassembled WGS sequence"/>
</dbReference>
<feature type="compositionally biased region" description="Basic and acidic residues" evidence="17">
    <location>
        <begin position="746"/>
        <end position="807"/>
    </location>
</feature>
<dbReference type="Pfam" id="PF17736">
    <property type="entry name" value="Ig_C17orf99"/>
    <property type="match status" value="1"/>
</dbReference>
<dbReference type="AlphaFoldDB" id="A0AA88MA71"/>
<evidence type="ECO:0000256" key="13">
    <source>
        <dbReference type="ARBA" id="ARBA00023157"/>
    </source>
</evidence>
<dbReference type="SUPFAM" id="SSF48726">
    <property type="entry name" value="Immunoglobulin"/>
    <property type="match status" value="2"/>
</dbReference>
<dbReference type="CDD" id="cd00096">
    <property type="entry name" value="Ig"/>
    <property type="match status" value="1"/>
</dbReference>
<comment type="subcellular location">
    <subcellularLocation>
        <location evidence="2">Cell junction</location>
    </subcellularLocation>
    <subcellularLocation>
        <location evidence="1">Cell membrane</location>
        <topology evidence="1">Single-pass type I membrane protein</topology>
    </subcellularLocation>
    <subcellularLocation>
        <location evidence="3">Membrane raft</location>
    </subcellularLocation>
</comment>
<evidence type="ECO:0000256" key="5">
    <source>
        <dbReference type="ARBA" id="ARBA00022553"/>
    </source>
</evidence>
<keyword evidence="11 18" id="KW-1133">Transmembrane helix</keyword>
<feature type="domain" description="Ig-like" evidence="20">
    <location>
        <begin position="227"/>
        <end position="305"/>
    </location>
</feature>
<feature type="region of interest" description="Disordered" evidence="17">
    <location>
        <begin position="668"/>
        <end position="732"/>
    </location>
</feature>
<dbReference type="InterPro" id="IPR007110">
    <property type="entry name" value="Ig-like_dom"/>
</dbReference>
<protein>
    <recommendedName>
        <fullName evidence="16">Platelet endothelial cell adhesion molecule</fullName>
    </recommendedName>
</protein>
<dbReference type="GO" id="GO:0004888">
    <property type="term" value="F:transmembrane signaling receptor activity"/>
    <property type="evidence" value="ECO:0007669"/>
    <property type="project" value="TreeGrafter"/>
</dbReference>
<feature type="transmembrane region" description="Helical" evidence="18">
    <location>
        <begin position="603"/>
        <end position="622"/>
    </location>
</feature>
<feature type="compositionally biased region" description="Basic and acidic residues" evidence="17">
    <location>
        <begin position="821"/>
        <end position="837"/>
    </location>
</feature>
<evidence type="ECO:0000256" key="16">
    <source>
        <dbReference type="ARBA" id="ARBA00049765"/>
    </source>
</evidence>
<keyword evidence="4" id="KW-1003">Cell membrane</keyword>
<organism evidence="21 22">
    <name type="scientific">Channa striata</name>
    <name type="common">Snakehead murrel</name>
    <name type="synonym">Ophicephalus striatus</name>
    <dbReference type="NCBI Taxonomy" id="64152"/>
    <lineage>
        <taxon>Eukaryota</taxon>
        <taxon>Metazoa</taxon>
        <taxon>Chordata</taxon>
        <taxon>Craniata</taxon>
        <taxon>Vertebrata</taxon>
        <taxon>Euteleostomi</taxon>
        <taxon>Actinopterygii</taxon>
        <taxon>Neopterygii</taxon>
        <taxon>Teleostei</taxon>
        <taxon>Neoteleostei</taxon>
        <taxon>Acanthomorphata</taxon>
        <taxon>Anabantaria</taxon>
        <taxon>Anabantiformes</taxon>
        <taxon>Channoidei</taxon>
        <taxon>Channidae</taxon>
        <taxon>Channa</taxon>
    </lineage>
</organism>
<accession>A0AA88MA71</accession>
<evidence type="ECO:0000256" key="4">
    <source>
        <dbReference type="ARBA" id="ARBA00022475"/>
    </source>
</evidence>
<evidence type="ECO:0000259" key="20">
    <source>
        <dbReference type="PROSITE" id="PS50835"/>
    </source>
</evidence>
<dbReference type="GO" id="GO:0098742">
    <property type="term" value="P:cell-cell adhesion via plasma-membrane adhesion molecules"/>
    <property type="evidence" value="ECO:0007669"/>
    <property type="project" value="TreeGrafter"/>
</dbReference>
<sequence length="837" mass="92674">MDPRPPNLLLLLTSLLHVAQCDTTQPSYTIDSLGLIILPSSSVRSGTAVTLRCQVSISHDNIPDLTHAFQFTRDNVLIHSANTTEDSVEYKLDPARAADSGSYQCRVRVKDKSKASFEKTLNVTGLQTPILHLDETEAFENAEFSATCSAPEEKGPLTFRFYLRFRTGPHRMLKQLPSIGNSADVTLVLRQLGDSFLYCDYEMYLPSGPRKSSSSNDTHVLVKGLVPKMTVTPPDEIFEGDILEVVCKVEEVKDVDVFLIKNKRILKMEKNALSHRFRVQKDDSGELVCKAERHSAQGETYSTITVKELVSEPRLTSNLRDIFEGDEFTLTCSVKIYYPERISNNSIQFDIYKDNLNPIKSDTYKTVAAPDKNGNYTCKVQTTSSVHSFVKESQKLIIKAKVPVSVPKLSVVGGTLVLGKPFQLLCHSSSGTLPITYTLNFFKKALGVRVVRLPGERAVFNCSVSRSTDLKEFSCHARNSPTKSLQTGHGQELQRSTKIIEPVSKPELKIKSSTGDVPEGHSVTLVCSVEHGTPPFTFSWYHVGKEGALQSNTSRTMEVPYTIHKVKSEDGGEYYCESGNSANEIRHSDVARIRVTMAAWKKALIAFFCILLILLLILAFIFKKCPRQFKRRRTGELSVKSASTKMERLSLTQAEVIEANATPGMMGKSIWSEHVSGSDSDDQNSVAAAEPQYAEVQTRQADPNRDLVIKGTNTVNSEVRNSTQGVPVQAEGRASVQYTLLNNETSHREGDAGHHEDDARHHEDDARNHEDDAGHLEEDAGHHEGDAGHHKDDARHHEDDAGDHGGDAGHGGDGNQGNHSVQDEHIVEIDNSVDIRE</sequence>
<feature type="chain" id="PRO_5041659834" description="Platelet endothelial cell adhesion molecule" evidence="19">
    <location>
        <begin position="22"/>
        <end position="837"/>
    </location>
</feature>
<dbReference type="InterPro" id="IPR050488">
    <property type="entry name" value="Ig_Fc_receptor"/>
</dbReference>
<proteinExistence type="predicted"/>
<keyword evidence="15" id="KW-0393">Immunoglobulin domain</keyword>